<dbReference type="GO" id="GO:0004459">
    <property type="term" value="F:L-lactate dehydrogenase (NAD+) activity"/>
    <property type="evidence" value="ECO:0007669"/>
    <property type="project" value="TreeGrafter"/>
</dbReference>
<evidence type="ECO:0000256" key="6">
    <source>
        <dbReference type="PIRSR" id="PIRSR000138-1"/>
    </source>
</evidence>
<dbReference type="InterPro" id="IPR013785">
    <property type="entry name" value="Aldolase_TIM"/>
</dbReference>
<dbReference type="FunFam" id="3.20.20.70:FF:000029">
    <property type="entry name" value="L-lactate dehydrogenase"/>
    <property type="match status" value="1"/>
</dbReference>
<keyword evidence="2 7" id="KW-0285">Flavoprotein</keyword>
<organism evidence="9 10">
    <name type="scientific">Allorhizobium terrae</name>
    <dbReference type="NCBI Taxonomy" id="1848972"/>
    <lineage>
        <taxon>Bacteria</taxon>
        <taxon>Pseudomonadati</taxon>
        <taxon>Pseudomonadota</taxon>
        <taxon>Alphaproteobacteria</taxon>
        <taxon>Hyphomicrobiales</taxon>
        <taxon>Rhizobiaceae</taxon>
        <taxon>Rhizobium/Agrobacterium group</taxon>
        <taxon>Allorhizobium</taxon>
    </lineage>
</organism>
<evidence type="ECO:0000256" key="5">
    <source>
        <dbReference type="ARBA" id="ARBA00024042"/>
    </source>
</evidence>
<dbReference type="AlphaFoldDB" id="A0A4S3ZRS5"/>
<dbReference type="GO" id="GO:0010181">
    <property type="term" value="F:FMN binding"/>
    <property type="evidence" value="ECO:0007669"/>
    <property type="project" value="InterPro"/>
</dbReference>
<proteinExistence type="inferred from homology"/>
<feature type="domain" description="FMN hydroxy acid dehydrogenase" evidence="8">
    <location>
        <begin position="1"/>
        <end position="381"/>
    </location>
</feature>
<feature type="binding site" evidence="7">
    <location>
        <position position="156"/>
    </location>
    <ligand>
        <name>FMN</name>
        <dbReference type="ChEBI" id="CHEBI:58210"/>
    </ligand>
</feature>
<feature type="binding site" evidence="7">
    <location>
        <position position="276"/>
    </location>
    <ligand>
        <name>glyoxylate</name>
        <dbReference type="ChEBI" id="CHEBI:36655"/>
    </ligand>
</feature>
<dbReference type="EMBL" id="SSOA01000009">
    <property type="protein sequence ID" value="THF48315.1"/>
    <property type="molecule type" value="Genomic_DNA"/>
</dbReference>
<accession>A0A4S3ZRS5</accession>
<evidence type="ECO:0000313" key="10">
    <source>
        <dbReference type="Proteomes" id="UP000310754"/>
    </source>
</evidence>
<protein>
    <submittedName>
        <fullName evidence="9">Alpha-hydroxy-acid oxidizing protein</fullName>
    </submittedName>
</protein>
<evidence type="ECO:0000256" key="4">
    <source>
        <dbReference type="ARBA" id="ARBA00023002"/>
    </source>
</evidence>
<dbReference type="CDD" id="cd02809">
    <property type="entry name" value="alpha_hydroxyacid_oxid_FMN"/>
    <property type="match status" value="1"/>
</dbReference>
<feature type="binding site" evidence="7">
    <location>
        <position position="252"/>
    </location>
    <ligand>
        <name>FMN</name>
        <dbReference type="ChEBI" id="CHEBI:58210"/>
    </ligand>
</feature>
<evidence type="ECO:0000256" key="1">
    <source>
        <dbReference type="ARBA" id="ARBA00001917"/>
    </source>
</evidence>
<keyword evidence="10" id="KW-1185">Reference proteome</keyword>
<dbReference type="InterPro" id="IPR008259">
    <property type="entry name" value="FMN_hydac_DH_AS"/>
</dbReference>
<name>A0A4S3ZRS5_9HYPH</name>
<dbReference type="PROSITE" id="PS00557">
    <property type="entry name" value="FMN_HYDROXY_ACID_DH_1"/>
    <property type="match status" value="1"/>
</dbReference>
<dbReference type="PANTHER" id="PTHR10578:SF107">
    <property type="entry name" value="2-HYDROXYACID OXIDASE 1"/>
    <property type="match status" value="1"/>
</dbReference>
<reference evidence="9 10" key="1">
    <citation type="submission" date="2019-04" db="EMBL/GenBank/DDBJ databases">
        <title>Rhizobium terrae sp. nov., isolated from a paddy soil.</title>
        <authorList>
            <person name="Lin S.-Y."/>
            <person name="Hameed A."/>
            <person name="Huang H.-I."/>
            <person name="Young C.-C."/>
        </authorList>
    </citation>
    <scope>NUCLEOTIDE SEQUENCE [LARGE SCALE GENOMIC DNA]</scope>
    <source>
        <strain evidence="9 10">CC-HIH110</strain>
    </source>
</reference>
<dbReference type="PANTHER" id="PTHR10578">
    <property type="entry name" value="S -2-HYDROXY-ACID OXIDASE-RELATED"/>
    <property type="match status" value="1"/>
</dbReference>
<comment type="similarity">
    <text evidence="5">Belongs to the FMN-dependent alpha-hydroxy acid dehydrogenase family.</text>
</comment>
<dbReference type="GO" id="GO:0005886">
    <property type="term" value="C:plasma membrane"/>
    <property type="evidence" value="ECO:0007669"/>
    <property type="project" value="TreeGrafter"/>
</dbReference>
<feature type="binding site" evidence="7">
    <location>
        <position position="165"/>
    </location>
    <ligand>
        <name>glyoxylate</name>
        <dbReference type="ChEBI" id="CHEBI:36655"/>
    </ligand>
</feature>
<evidence type="ECO:0000259" key="8">
    <source>
        <dbReference type="PROSITE" id="PS51349"/>
    </source>
</evidence>
<comment type="caution">
    <text evidence="9">The sequence shown here is derived from an EMBL/GenBank/DDBJ whole genome shotgun (WGS) entry which is preliminary data.</text>
</comment>
<dbReference type="NCBIfam" id="NF008398">
    <property type="entry name" value="PRK11197.1"/>
    <property type="match status" value="1"/>
</dbReference>
<evidence type="ECO:0000256" key="3">
    <source>
        <dbReference type="ARBA" id="ARBA00022643"/>
    </source>
</evidence>
<dbReference type="Proteomes" id="UP000310754">
    <property type="component" value="Unassembled WGS sequence"/>
</dbReference>
<feature type="binding site" evidence="7">
    <location>
        <position position="274"/>
    </location>
    <ligand>
        <name>FMN</name>
        <dbReference type="ChEBI" id="CHEBI:58210"/>
    </ligand>
</feature>
<dbReference type="PROSITE" id="PS51349">
    <property type="entry name" value="FMN_HYDROXY_ACID_DH_2"/>
    <property type="match status" value="1"/>
</dbReference>
<feature type="binding site" evidence="7">
    <location>
        <begin position="307"/>
        <end position="311"/>
    </location>
    <ligand>
        <name>FMN</name>
        <dbReference type="ChEBI" id="CHEBI:58210"/>
    </ligand>
</feature>
<feature type="binding site" evidence="7">
    <location>
        <position position="128"/>
    </location>
    <ligand>
        <name>FMN</name>
        <dbReference type="ChEBI" id="CHEBI:58210"/>
    </ligand>
</feature>
<evidence type="ECO:0000313" key="9">
    <source>
        <dbReference type="EMBL" id="THF48315.1"/>
    </source>
</evidence>
<dbReference type="InterPro" id="IPR037396">
    <property type="entry name" value="FMN_HAD"/>
</dbReference>
<feature type="active site" description="Proton acceptor" evidence="6">
    <location>
        <position position="276"/>
    </location>
</feature>
<feature type="binding site" evidence="7">
    <location>
        <position position="130"/>
    </location>
    <ligand>
        <name>FMN</name>
        <dbReference type="ChEBI" id="CHEBI:58210"/>
    </ligand>
</feature>
<keyword evidence="4" id="KW-0560">Oxidoreductase</keyword>
<dbReference type="Pfam" id="PF01070">
    <property type="entry name" value="FMN_dh"/>
    <property type="match status" value="1"/>
</dbReference>
<keyword evidence="3 7" id="KW-0288">FMN</keyword>
<feature type="binding site" evidence="7">
    <location>
        <position position="107"/>
    </location>
    <ligand>
        <name>FMN</name>
        <dbReference type="ChEBI" id="CHEBI:58210"/>
    </ligand>
</feature>
<feature type="binding site" evidence="7">
    <location>
        <position position="25"/>
    </location>
    <ligand>
        <name>glyoxylate</name>
        <dbReference type="ChEBI" id="CHEBI:36655"/>
    </ligand>
</feature>
<dbReference type="GO" id="GO:0009060">
    <property type="term" value="P:aerobic respiration"/>
    <property type="evidence" value="ECO:0007669"/>
    <property type="project" value="TreeGrafter"/>
</dbReference>
<feature type="binding site" evidence="7">
    <location>
        <begin position="78"/>
        <end position="80"/>
    </location>
    <ligand>
        <name>FMN</name>
        <dbReference type="ChEBI" id="CHEBI:58210"/>
    </ligand>
</feature>
<dbReference type="Gene3D" id="3.20.20.70">
    <property type="entry name" value="Aldolase class I"/>
    <property type="match status" value="1"/>
</dbReference>
<dbReference type="PIRSF" id="PIRSF000138">
    <property type="entry name" value="Al-hdrx_acd_dh"/>
    <property type="match status" value="1"/>
</dbReference>
<dbReference type="SUPFAM" id="SSF51395">
    <property type="entry name" value="FMN-linked oxidoreductases"/>
    <property type="match status" value="1"/>
</dbReference>
<evidence type="ECO:0000256" key="2">
    <source>
        <dbReference type="ARBA" id="ARBA00022630"/>
    </source>
</evidence>
<gene>
    <name evidence="9" type="ORF">E6C51_15560</name>
</gene>
<feature type="binding site" evidence="7">
    <location>
        <begin position="330"/>
        <end position="331"/>
    </location>
    <ligand>
        <name>FMN</name>
        <dbReference type="ChEBI" id="CHEBI:58210"/>
    </ligand>
</feature>
<dbReference type="InterPro" id="IPR012133">
    <property type="entry name" value="Alpha-hydoxy_acid_DH_FMN"/>
</dbReference>
<feature type="binding site" evidence="7">
    <location>
        <position position="279"/>
    </location>
    <ligand>
        <name>glyoxylate</name>
        <dbReference type="ChEBI" id="CHEBI:36655"/>
    </ligand>
</feature>
<dbReference type="InterPro" id="IPR000262">
    <property type="entry name" value="FMN-dep_DH"/>
</dbReference>
<evidence type="ECO:0000256" key="7">
    <source>
        <dbReference type="PIRSR" id="PIRSR000138-2"/>
    </source>
</evidence>
<comment type="cofactor">
    <cofactor evidence="1">
        <name>FMN</name>
        <dbReference type="ChEBI" id="CHEBI:58210"/>
    </cofactor>
</comment>
<sequence length="386" mass="42279">MPTALTIDDLKRQARRRVPKMFFDYADSGAWTESTYNANESDFGKIKLRQRVLVDMTNRSLASSMIGQPVTMPVAISPTGLTGMQHADGEILAAEAAEAFGVPFTLSTMSICSIEDVALHTRKPFWFQLYVMKDRDFVNNLIDRAKAAKCSALVLTLDLQILGQRHKDLRNGLSAPPKFTPKHIWQMATRPLWCMEMLNTKRRTFGNIVGHAKNVSDLSSLASWTAEQFDPKLSWADVAWIKERWGGKLILKGILDEDDARAAVDTGADAIIVSNHGGRQLDGAASSISMLPRIVAAVGDKIEVHMDGGIRSGQDVLKAVAMGAKGTYIGRPFLYGLGAGGREGVTRALEIIAKEMDVTMALCGKRLLSDVDESILLDNPYKAKAL</sequence>
<dbReference type="RefSeq" id="WP_190236633.1">
    <property type="nucleotide sequence ID" value="NZ_SSOA01000009.1"/>
</dbReference>